<accession>A0ABS7WEU1</accession>
<dbReference type="SUPFAM" id="SSF53807">
    <property type="entry name" value="Helical backbone' metal receptor"/>
    <property type="match status" value="1"/>
</dbReference>
<evidence type="ECO:0000256" key="5">
    <source>
        <dbReference type="SAM" id="MobiDB-lite"/>
    </source>
</evidence>
<feature type="chain" id="PRO_5045404213" evidence="6">
    <location>
        <begin position="20"/>
        <end position="327"/>
    </location>
</feature>
<feature type="signal peptide" evidence="6">
    <location>
        <begin position="1"/>
        <end position="19"/>
    </location>
</feature>
<dbReference type="PANTHER" id="PTHR30532:SF1">
    <property type="entry name" value="IRON(3+)-HYDROXAMATE-BINDING PROTEIN FHUD"/>
    <property type="match status" value="1"/>
</dbReference>
<dbReference type="CDD" id="cd01146">
    <property type="entry name" value="FhuD"/>
    <property type="match status" value="1"/>
</dbReference>
<feature type="region of interest" description="Disordered" evidence="5">
    <location>
        <begin position="25"/>
        <end position="46"/>
    </location>
</feature>
<evidence type="ECO:0000259" key="7">
    <source>
        <dbReference type="PROSITE" id="PS50983"/>
    </source>
</evidence>
<dbReference type="PROSITE" id="PS50983">
    <property type="entry name" value="FE_B12_PBP"/>
    <property type="match status" value="1"/>
</dbReference>
<dbReference type="PROSITE" id="PS51257">
    <property type="entry name" value="PROKAR_LIPOPROTEIN"/>
    <property type="match status" value="1"/>
</dbReference>
<evidence type="ECO:0000256" key="1">
    <source>
        <dbReference type="ARBA" id="ARBA00004196"/>
    </source>
</evidence>
<comment type="subcellular location">
    <subcellularLocation>
        <location evidence="1">Cell envelope</location>
    </subcellularLocation>
</comment>
<dbReference type="InterPro" id="IPR051313">
    <property type="entry name" value="Bact_iron-sidero_bind"/>
</dbReference>
<protein>
    <submittedName>
        <fullName evidence="8">Iron-siderophore ABC transporter substrate-binding protein</fullName>
    </submittedName>
</protein>
<comment type="caution">
    <text evidence="8">The sequence shown here is derived from an EMBL/GenBank/DDBJ whole genome shotgun (WGS) entry which is preliminary data.</text>
</comment>
<gene>
    <name evidence="8" type="ORF">KVH32_31500</name>
</gene>
<reference evidence="8 9" key="1">
    <citation type="submission" date="2021-06" db="EMBL/GenBank/DDBJ databases">
        <title>Ecological speciation of a Streptomyces species isolated from different habitats and geographic origins.</title>
        <authorList>
            <person name="Wang J."/>
        </authorList>
    </citation>
    <scope>NUCLEOTIDE SEQUENCE [LARGE SCALE GENOMIC DNA]</scope>
    <source>
        <strain evidence="8 9">FXJ8.012</strain>
    </source>
</reference>
<proteinExistence type="inferred from homology"/>
<keyword evidence="9" id="KW-1185">Reference proteome</keyword>
<dbReference type="Proteomes" id="UP000758701">
    <property type="component" value="Unassembled WGS sequence"/>
</dbReference>
<feature type="domain" description="Fe/B12 periplasmic-binding" evidence="7">
    <location>
        <begin position="57"/>
        <end position="327"/>
    </location>
</feature>
<keyword evidence="4 6" id="KW-0732">Signal</keyword>
<dbReference type="EMBL" id="JAHSTP010000018">
    <property type="protein sequence ID" value="MBZ6155655.1"/>
    <property type="molecule type" value="Genomic_DNA"/>
</dbReference>
<sequence>MRRLLLIAAATTAAALVLAACGTTEPAADESGGKSSGALTLKDGKGTEVKLDGPATKVVATEWNVVESLVSLGVDPVGVADVKGYKTWDSAVPLKNDPKDIGTRGEPSMDAVASLAPDLIVATTDLPPAAVKQLREVAPVIEVASADGGGQIDRMLGNIDLIAKATGTSDRAESLREEFGAKVAEGRKALAGAGEDGKNFAFADGYVASNQVTIRPYTATSLIGEVNEAIGLKNAWTVKGDAAYGLGSTDVEGLTELPEDTRFAYIGNEDDPSATPFGGELAENSVWKSLPFVKGGDVHRLDDGIWMFGGPGSMEAYIDAVVAALTK</sequence>
<evidence type="ECO:0000313" key="8">
    <source>
        <dbReference type="EMBL" id="MBZ6155655.1"/>
    </source>
</evidence>
<organism evidence="8 9">
    <name type="scientific">Streptomyces olivaceus</name>
    <dbReference type="NCBI Taxonomy" id="47716"/>
    <lineage>
        <taxon>Bacteria</taxon>
        <taxon>Bacillati</taxon>
        <taxon>Actinomycetota</taxon>
        <taxon>Actinomycetes</taxon>
        <taxon>Kitasatosporales</taxon>
        <taxon>Streptomycetaceae</taxon>
        <taxon>Streptomyces</taxon>
    </lineage>
</organism>
<dbReference type="PANTHER" id="PTHR30532">
    <property type="entry name" value="IRON III DICITRATE-BINDING PERIPLASMIC PROTEIN"/>
    <property type="match status" value="1"/>
</dbReference>
<evidence type="ECO:0000256" key="4">
    <source>
        <dbReference type="ARBA" id="ARBA00022729"/>
    </source>
</evidence>
<evidence type="ECO:0000256" key="2">
    <source>
        <dbReference type="ARBA" id="ARBA00008814"/>
    </source>
</evidence>
<dbReference type="InterPro" id="IPR002491">
    <property type="entry name" value="ABC_transptr_periplasmic_BD"/>
</dbReference>
<keyword evidence="3" id="KW-0813">Transport</keyword>
<evidence type="ECO:0000256" key="6">
    <source>
        <dbReference type="SAM" id="SignalP"/>
    </source>
</evidence>
<evidence type="ECO:0000313" key="9">
    <source>
        <dbReference type="Proteomes" id="UP000758701"/>
    </source>
</evidence>
<dbReference type="RefSeq" id="WP_224221196.1">
    <property type="nucleotide sequence ID" value="NZ_JAHSST010000019.1"/>
</dbReference>
<name>A0ABS7WEU1_STROV</name>
<dbReference type="Pfam" id="PF01497">
    <property type="entry name" value="Peripla_BP_2"/>
    <property type="match status" value="1"/>
</dbReference>
<evidence type="ECO:0000256" key="3">
    <source>
        <dbReference type="ARBA" id="ARBA00022448"/>
    </source>
</evidence>
<comment type="similarity">
    <text evidence="2">Belongs to the bacterial solute-binding protein 8 family.</text>
</comment>
<dbReference type="Gene3D" id="3.40.50.1980">
    <property type="entry name" value="Nitrogenase molybdenum iron protein domain"/>
    <property type="match status" value="2"/>
</dbReference>